<evidence type="ECO:0000313" key="2">
    <source>
        <dbReference type="EMBL" id="KAG0247267.1"/>
    </source>
</evidence>
<accession>A0AAD4CZQ4</accession>
<comment type="caution">
    <text evidence="2">The sequence shown here is derived from an EMBL/GenBank/DDBJ whole genome shotgun (WGS) entry which is preliminary data.</text>
</comment>
<gene>
    <name evidence="2" type="ORF">BGZ95_008846</name>
</gene>
<reference evidence="2" key="1">
    <citation type="journal article" date="2020" name="Fungal Divers.">
        <title>Resolving the Mortierellaceae phylogeny through synthesis of multi-gene phylogenetics and phylogenomics.</title>
        <authorList>
            <person name="Vandepol N."/>
            <person name="Liber J."/>
            <person name="Desiro A."/>
            <person name="Na H."/>
            <person name="Kennedy M."/>
            <person name="Barry K."/>
            <person name="Grigoriev I.V."/>
            <person name="Miller A.N."/>
            <person name="O'Donnell K."/>
            <person name="Stajich J.E."/>
            <person name="Bonito G."/>
        </authorList>
    </citation>
    <scope>NUCLEOTIDE SEQUENCE</scope>
    <source>
        <strain evidence="2">NRRL 28262</strain>
    </source>
</reference>
<protein>
    <submittedName>
        <fullName evidence="2">Uncharacterized protein</fullName>
    </submittedName>
</protein>
<proteinExistence type="predicted"/>
<evidence type="ECO:0000313" key="3">
    <source>
        <dbReference type="Proteomes" id="UP001194580"/>
    </source>
</evidence>
<dbReference type="Proteomes" id="UP001194580">
    <property type="component" value="Unassembled WGS sequence"/>
</dbReference>
<dbReference type="AlphaFoldDB" id="A0AAD4CZQ4"/>
<dbReference type="EMBL" id="JAAAIL010004858">
    <property type="protein sequence ID" value="KAG0247267.1"/>
    <property type="molecule type" value="Genomic_DNA"/>
</dbReference>
<keyword evidence="3" id="KW-1185">Reference proteome</keyword>
<sequence>MSEHPLEQLDPQVLGSGSSNSTIRIRKRKLHEFFGGPKSKSRDAKPIGSTQVLYFQPPLQQLSRKSCVVSQALRRQPLRGLSFCYPG</sequence>
<feature type="region of interest" description="Disordered" evidence="1">
    <location>
        <begin position="1"/>
        <end position="23"/>
    </location>
</feature>
<organism evidence="2 3">
    <name type="scientific">Linnemannia exigua</name>
    <dbReference type="NCBI Taxonomy" id="604196"/>
    <lineage>
        <taxon>Eukaryota</taxon>
        <taxon>Fungi</taxon>
        <taxon>Fungi incertae sedis</taxon>
        <taxon>Mucoromycota</taxon>
        <taxon>Mortierellomycotina</taxon>
        <taxon>Mortierellomycetes</taxon>
        <taxon>Mortierellales</taxon>
        <taxon>Mortierellaceae</taxon>
        <taxon>Linnemannia</taxon>
    </lineage>
</organism>
<feature type="non-terminal residue" evidence="2">
    <location>
        <position position="87"/>
    </location>
</feature>
<name>A0AAD4CZQ4_9FUNG</name>
<evidence type="ECO:0000256" key="1">
    <source>
        <dbReference type="SAM" id="MobiDB-lite"/>
    </source>
</evidence>